<dbReference type="AlphaFoldDB" id="A0A8S0XS90"/>
<evidence type="ECO:0000313" key="1">
    <source>
        <dbReference type="EMBL" id="CAA7270133.1"/>
    </source>
</evidence>
<name>A0A8S0XS90_CYCAE</name>
<keyword evidence="2" id="KW-1185">Reference proteome</keyword>
<protein>
    <submittedName>
        <fullName evidence="1">Uncharacterized protein</fullName>
    </submittedName>
</protein>
<dbReference type="EMBL" id="CACVBS010000085">
    <property type="protein sequence ID" value="CAA7270133.1"/>
    <property type="molecule type" value="Genomic_DNA"/>
</dbReference>
<proteinExistence type="predicted"/>
<organism evidence="1 2">
    <name type="scientific">Cyclocybe aegerita</name>
    <name type="common">Black poplar mushroom</name>
    <name type="synonym">Agrocybe aegerita</name>
    <dbReference type="NCBI Taxonomy" id="1973307"/>
    <lineage>
        <taxon>Eukaryota</taxon>
        <taxon>Fungi</taxon>
        <taxon>Dikarya</taxon>
        <taxon>Basidiomycota</taxon>
        <taxon>Agaricomycotina</taxon>
        <taxon>Agaricomycetes</taxon>
        <taxon>Agaricomycetidae</taxon>
        <taxon>Agaricales</taxon>
        <taxon>Agaricineae</taxon>
        <taxon>Bolbitiaceae</taxon>
        <taxon>Cyclocybe</taxon>
    </lineage>
</organism>
<dbReference type="Proteomes" id="UP000467700">
    <property type="component" value="Unassembled WGS sequence"/>
</dbReference>
<evidence type="ECO:0000313" key="2">
    <source>
        <dbReference type="Proteomes" id="UP000467700"/>
    </source>
</evidence>
<sequence>MPSSERFDAYACSLRPLDRIPPPEQKIWAKKVPDVEDFVLTCYLIHDDNTFTFIGRINCKPIQDLTFPGWISGIWPHFLKLVLHEFAQGITQKSLRVVITKWLIQGARGFFKRNSFARVNATRSLSLRTKVWLDPILRDNFFVWNHAAHSTLELHEISAHVTRAFRGALKGTILIFICYSNLNIEALYPRWVRIIRA</sequence>
<accession>A0A8S0XS90</accession>
<comment type="caution">
    <text evidence="1">The sequence shown here is derived from an EMBL/GenBank/DDBJ whole genome shotgun (WGS) entry which is preliminary data.</text>
</comment>
<reference evidence="1 2" key="1">
    <citation type="submission" date="2020-01" db="EMBL/GenBank/DDBJ databases">
        <authorList>
            <person name="Gupta K D."/>
        </authorList>
    </citation>
    <scope>NUCLEOTIDE SEQUENCE [LARGE SCALE GENOMIC DNA]</scope>
</reference>
<gene>
    <name evidence="1" type="ORF">AAE3_LOCUS12363</name>
</gene>